<proteinExistence type="predicted"/>
<keyword evidence="3" id="KW-0813">Transport</keyword>
<evidence type="ECO:0000313" key="9">
    <source>
        <dbReference type="Proteomes" id="UP000054498"/>
    </source>
</evidence>
<keyword evidence="9" id="KW-1185">Reference proteome</keyword>
<feature type="transmembrane region" description="Helical" evidence="6">
    <location>
        <begin position="206"/>
        <end position="226"/>
    </location>
</feature>
<evidence type="ECO:0000256" key="5">
    <source>
        <dbReference type="ARBA" id="ARBA00023136"/>
    </source>
</evidence>
<evidence type="ECO:0000256" key="3">
    <source>
        <dbReference type="ARBA" id="ARBA00022970"/>
    </source>
</evidence>
<keyword evidence="4 6" id="KW-1133">Transmembrane helix</keyword>
<dbReference type="PANTHER" id="PTHR22950">
    <property type="entry name" value="AMINO ACID TRANSPORTER"/>
    <property type="match status" value="1"/>
</dbReference>
<dbReference type="InterPro" id="IPR013057">
    <property type="entry name" value="AA_transpt_TM"/>
</dbReference>
<keyword evidence="2 6" id="KW-0812">Transmembrane</keyword>
<dbReference type="AlphaFoldDB" id="A0A0D2KM52"/>
<accession>A0A0D2KM52</accession>
<keyword evidence="3" id="KW-0029">Amino-acid transport</keyword>
<dbReference type="Pfam" id="PF01490">
    <property type="entry name" value="Aa_trans"/>
    <property type="match status" value="1"/>
</dbReference>
<evidence type="ECO:0000256" key="4">
    <source>
        <dbReference type="ARBA" id="ARBA00022989"/>
    </source>
</evidence>
<feature type="transmembrane region" description="Helical" evidence="6">
    <location>
        <begin position="129"/>
        <end position="147"/>
    </location>
</feature>
<dbReference type="EMBL" id="KK102829">
    <property type="protein sequence ID" value="KIY96818.1"/>
    <property type="molecule type" value="Genomic_DNA"/>
</dbReference>
<comment type="subcellular location">
    <subcellularLocation>
        <location evidence="1">Membrane</location>
        <topology evidence="1">Multi-pass membrane protein</topology>
    </subcellularLocation>
</comment>
<evidence type="ECO:0000259" key="7">
    <source>
        <dbReference type="Pfam" id="PF01490"/>
    </source>
</evidence>
<dbReference type="GO" id="GO:0015179">
    <property type="term" value="F:L-amino acid transmembrane transporter activity"/>
    <property type="evidence" value="ECO:0007669"/>
    <property type="project" value="TreeGrafter"/>
</dbReference>
<feature type="domain" description="Amino acid transporter transmembrane" evidence="7">
    <location>
        <begin position="19"/>
        <end position="232"/>
    </location>
</feature>
<evidence type="ECO:0000256" key="2">
    <source>
        <dbReference type="ARBA" id="ARBA00022692"/>
    </source>
</evidence>
<sequence>MTGTEPLLGEESAPQHKRCTVNQTLLALLALQLGWGLWLLPHAFALLGWVPALLAVGVIAFTTAYSGSLFTKLFLATPGTVLFGDIAEAAGGPNARALCYAIVYTLDGTRCVILHLAATQSLEHALGDAAPPLWQCGLIVLVIAAVASQIRALSELSGFFLLGTTSQLIGLGIVIYQLISEPDPAAKHEAFVRPGGPSGATLEAQFVAFFNIIFAYGGQFAFVELMTSMEQPTLLMG</sequence>
<gene>
    <name evidence="8" type="ORF">MNEG_11143</name>
</gene>
<evidence type="ECO:0000256" key="6">
    <source>
        <dbReference type="SAM" id="Phobius"/>
    </source>
</evidence>
<feature type="transmembrane region" description="Helical" evidence="6">
    <location>
        <begin position="159"/>
        <end position="179"/>
    </location>
</feature>
<dbReference type="RefSeq" id="XP_013895838.1">
    <property type="nucleotide sequence ID" value="XM_014040384.1"/>
</dbReference>
<evidence type="ECO:0000256" key="1">
    <source>
        <dbReference type="ARBA" id="ARBA00004141"/>
    </source>
</evidence>
<dbReference type="GeneID" id="25728376"/>
<organism evidence="8 9">
    <name type="scientific">Monoraphidium neglectum</name>
    <dbReference type="NCBI Taxonomy" id="145388"/>
    <lineage>
        <taxon>Eukaryota</taxon>
        <taxon>Viridiplantae</taxon>
        <taxon>Chlorophyta</taxon>
        <taxon>core chlorophytes</taxon>
        <taxon>Chlorophyceae</taxon>
        <taxon>CS clade</taxon>
        <taxon>Sphaeropleales</taxon>
        <taxon>Selenastraceae</taxon>
        <taxon>Monoraphidium</taxon>
    </lineage>
</organism>
<dbReference type="OrthoDB" id="40134at2759"/>
<dbReference type="Proteomes" id="UP000054498">
    <property type="component" value="Unassembled WGS sequence"/>
</dbReference>
<feature type="transmembrane region" description="Helical" evidence="6">
    <location>
        <begin position="20"/>
        <end position="39"/>
    </location>
</feature>
<keyword evidence="5 6" id="KW-0472">Membrane</keyword>
<evidence type="ECO:0000313" key="8">
    <source>
        <dbReference type="EMBL" id="KIY96818.1"/>
    </source>
</evidence>
<dbReference type="KEGG" id="mng:MNEG_11143"/>
<reference evidence="8 9" key="1">
    <citation type="journal article" date="2013" name="BMC Genomics">
        <title>Reconstruction of the lipid metabolism for the microalga Monoraphidium neglectum from its genome sequence reveals characteristics suitable for biofuel production.</title>
        <authorList>
            <person name="Bogen C."/>
            <person name="Al-Dilaimi A."/>
            <person name="Albersmeier A."/>
            <person name="Wichmann J."/>
            <person name="Grundmann M."/>
            <person name="Rupp O."/>
            <person name="Lauersen K.J."/>
            <person name="Blifernez-Klassen O."/>
            <person name="Kalinowski J."/>
            <person name="Goesmann A."/>
            <person name="Mussgnug J.H."/>
            <person name="Kruse O."/>
        </authorList>
    </citation>
    <scope>NUCLEOTIDE SEQUENCE [LARGE SCALE GENOMIC DNA]</scope>
    <source>
        <strain evidence="8 9">SAG 48.87</strain>
    </source>
</reference>
<protein>
    <submittedName>
        <fullName evidence="8">Amino acid transporter</fullName>
    </submittedName>
</protein>
<feature type="transmembrane region" description="Helical" evidence="6">
    <location>
        <begin position="46"/>
        <end position="65"/>
    </location>
</feature>
<name>A0A0D2KM52_9CHLO</name>
<dbReference type="GO" id="GO:0016020">
    <property type="term" value="C:membrane"/>
    <property type="evidence" value="ECO:0007669"/>
    <property type="project" value="UniProtKB-SubCell"/>
</dbReference>
<dbReference type="PANTHER" id="PTHR22950:SF461">
    <property type="entry name" value="AMINO ACID TRANSPORTER TRANSMEMBRANE DOMAIN-CONTAINING PROTEIN"/>
    <property type="match status" value="1"/>
</dbReference>